<protein>
    <submittedName>
        <fullName evidence="1">Uncharacterized protein</fullName>
    </submittedName>
</protein>
<proteinExistence type="predicted"/>
<reference evidence="2" key="1">
    <citation type="submission" date="2014-04" db="EMBL/GenBank/DDBJ databases">
        <title>Evolutionary Origins and Diversification of the Mycorrhizal Mutualists.</title>
        <authorList>
            <consortium name="DOE Joint Genome Institute"/>
            <consortium name="Mycorrhizal Genomics Consortium"/>
            <person name="Kohler A."/>
            <person name="Kuo A."/>
            <person name="Nagy L.G."/>
            <person name="Floudas D."/>
            <person name="Copeland A."/>
            <person name="Barry K.W."/>
            <person name="Cichocki N."/>
            <person name="Veneault-Fourrey C."/>
            <person name="LaButti K."/>
            <person name="Lindquist E.A."/>
            <person name="Lipzen A."/>
            <person name="Lundell T."/>
            <person name="Morin E."/>
            <person name="Murat C."/>
            <person name="Riley R."/>
            <person name="Ohm R."/>
            <person name="Sun H."/>
            <person name="Tunlid A."/>
            <person name="Henrissat B."/>
            <person name="Grigoriev I.V."/>
            <person name="Hibbett D.S."/>
            <person name="Martin F."/>
        </authorList>
    </citation>
    <scope>NUCLEOTIDE SEQUENCE [LARGE SCALE GENOMIC DNA]</scope>
    <source>
        <strain evidence="2">FD-334 SS-4</strain>
    </source>
</reference>
<keyword evidence="2" id="KW-1185">Reference proteome</keyword>
<dbReference type="OrthoDB" id="2979028at2759"/>
<evidence type="ECO:0000313" key="2">
    <source>
        <dbReference type="Proteomes" id="UP000054270"/>
    </source>
</evidence>
<sequence>MTLGKLALLDFPSTTTLQFRTECPLDPSFGPLFSCFPLLDTICLDRKSLEHLMLFQDEMNATNEPSIVFPRLKVVNFSIVASVYGGYQPADQVEAAVKFILSRVKYGYPIATLDMRKKLPLDAHPELDALADIEGLEVLYTCSLDANISEHTWSPGALKKSIGFI</sequence>
<dbReference type="AlphaFoldDB" id="A0A0D2KK18"/>
<dbReference type="Proteomes" id="UP000054270">
    <property type="component" value="Unassembled WGS sequence"/>
</dbReference>
<dbReference type="EMBL" id="KN817657">
    <property type="protein sequence ID" value="KJA15017.1"/>
    <property type="molecule type" value="Genomic_DNA"/>
</dbReference>
<name>A0A0D2KK18_HYPSF</name>
<accession>A0A0D2KK18</accession>
<evidence type="ECO:0000313" key="1">
    <source>
        <dbReference type="EMBL" id="KJA15017.1"/>
    </source>
</evidence>
<gene>
    <name evidence="1" type="ORF">HYPSUDRAFT_411288</name>
</gene>
<organism evidence="1 2">
    <name type="scientific">Hypholoma sublateritium (strain FD-334 SS-4)</name>
    <dbReference type="NCBI Taxonomy" id="945553"/>
    <lineage>
        <taxon>Eukaryota</taxon>
        <taxon>Fungi</taxon>
        <taxon>Dikarya</taxon>
        <taxon>Basidiomycota</taxon>
        <taxon>Agaricomycotina</taxon>
        <taxon>Agaricomycetes</taxon>
        <taxon>Agaricomycetidae</taxon>
        <taxon>Agaricales</taxon>
        <taxon>Agaricineae</taxon>
        <taxon>Strophariaceae</taxon>
        <taxon>Hypholoma</taxon>
    </lineage>
</organism>